<dbReference type="SUPFAM" id="SSF51430">
    <property type="entry name" value="NAD(P)-linked oxidoreductase"/>
    <property type="match status" value="1"/>
</dbReference>
<organism evidence="2 3">
    <name type="scientific">Flexivirga alba</name>
    <dbReference type="NCBI Taxonomy" id="702742"/>
    <lineage>
        <taxon>Bacteria</taxon>
        <taxon>Bacillati</taxon>
        <taxon>Actinomycetota</taxon>
        <taxon>Actinomycetes</taxon>
        <taxon>Micrococcales</taxon>
        <taxon>Dermacoccaceae</taxon>
        <taxon>Flexivirga</taxon>
    </lineage>
</organism>
<dbReference type="InterPro" id="IPR020471">
    <property type="entry name" value="AKR"/>
</dbReference>
<dbReference type="PANTHER" id="PTHR42686">
    <property type="entry name" value="GH17980P-RELATED"/>
    <property type="match status" value="1"/>
</dbReference>
<dbReference type="Gene3D" id="3.20.20.100">
    <property type="entry name" value="NADP-dependent oxidoreductase domain"/>
    <property type="match status" value="1"/>
</dbReference>
<proteinExistence type="predicted"/>
<dbReference type="Pfam" id="PF00248">
    <property type="entry name" value="Aldo_ket_red"/>
    <property type="match status" value="1"/>
</dbReference>
<evidence type="ECO:0000313" key="2">
    <source>
        <dbReference type="EMBL" id="MFC6704174.1"/>
    </source>
</evidence>
<accession>A0ABW2AC96</accession>
<comment type="caution">
    <text evidence="2">The sequence shown here is derived from an EMBL/GenBank/DDBJ whole genome shotgun (WGS) entry which is preliminary data.</text>
</comment>
<dbReference type="RefSeq" id="WP_382398156.1">
    <property type="nucleotide sequence ID" value="NZ_JBHSWH010000001.1"/>
</dbReference>
<dbReference type="Proteomes" id="UP001596298">
    <property type="component" value="Unassembled WGS sequence"/>
</dbReference>
<gene>
    <name evidence="2" type="ORF">ACFQDH_02520</name>
</gene>
<dbReference type="InterPro" id="IPR036812">
    <property type="entry name" value="NAD(P)_OxRdtase_dom_sf"/>
</dbReference>
<keyword evidence="3" id="KW-1185">Reference proteome</keyword>
<dbReference type="PANTHER" id="PTHR42686:SF1">
    <property type="entry name" value="GH17980P-RELATED"/>
    <property type="match status" value="1"/>
</dbReference>
<name>A0ABW2AC96_9MICO</name>
<dbReference type="EMBL" id="JBHSWH010000001">
    <property type="protein sequence ID" value="MFC6704174.1"/>
    <property type="molecule type" value="Genomic_DNA"/>
</dbReference>
<evidence type="ECO:0000313" key="3">
    <source>
        <dbReference type="Proteomes" id="UP001596298"/>
    </source>
</evidence>
<reference evidence="3" key="1">
    <citation type="journal article" date="2019" name="Int. J. Syst. Evol. Microbiol.">
        <title>The Global Catalogue of Microorganisms (GCM) 10K type strain sequencing project: providing services to taxonomists for standard genome sequencing and annotation.</title>
        <authorList>
            <consortium name="The Broad Institute Genomics Platform"/>
            <consortium name="The Broad Institute Genome Sequencing Center for Infectious Disease"/>
            <person name="Wu L."/>
            <person name="Ma J."/>
        </authorList>
    </citation>
    <scope>NUCLEOTIDE SEQUENCE [LARGE SCALE GENOMIC DNA]</scope>
    <source>
        <strain evidence="3">CCUG 58127</strain>
    </source>
</reference>
<evidence type="ECO:0000259" key="1">
    <source>
        <dbReference type="Pfam" id="PF00248"/>
    </source>
</evidence>
<protein>
    <submittedName>
        <fullName evidence="2">Aldo/keto reductase</fullName>
    </submittedName>
</protein>
<sequence>MRTSIEESLQRLDTDHLDIAYIHDPEDFMDQALATAIPALIELREEGVVNSIGVGMNSVEPLRRFVRETDIDVLMVAGRWTLLDRTARELLDEAAAGGVSIAVAGAFNSGLLATNSPADDATFDYLPASQALVARARSMAAAATAAGASLPAAALQFGLRRPEVAAVVVGLRSPGEVRAARANWDCPIPEQLWLQLDKIAAG</sequence>
<feature type="domain" description="NADP-dependent oxidoreductase" evidence="1">
    <location>
        <begin position="1"/>
        <end position="200"/>
    </location>
</feature>
<dbReference type="InterPro" id="IPR023210">
    <property type="entry name" value="NADP_OxRdtase_dom"/>
</dbReference>